<dbReference type="EMBL" id="NMUH01001080">
    <property type="protein sequence ID" value="MQL88693.1"/>
    <property type="molecule type" value="Genomic_DNA"/>
</dbReference>
<evidence type="ECO:0000256" key="1">
    <source>
        <dbReference type="SAM" id="MobiDB-lite"/>
    </source>
</evidence>
<organism evidence="2 3">
    <name type="scientific">Colocasia esculenta</name>
    <name type="common">Wild taro</name>
    <name type="synonym">Arum esculentum</name>
    <dbReference type="NCBI Taxonomy" id="4460"/>
    <lineage>
        <taxon>Eukaryota</taxon>
        <taxon>Viridiplantae</taxon>
        <taxon>Streptophyta</taxon>
        <taxon>Embryophyta</taxon>
        <taxon>Tracheophyta</taxon>
        <taxon>Spermatophyta</taxon>
        <taxon>Magnoliopsida</taxon>
        <taxon>Liliopsida</taxon>
        <taxon>Araceae</taxon>
        <taxon>Aroideae</taxon>
        <taxon>Colocasieae</taxon>
        <taxon>Colocasia</taxon>
    </lineage>
</organism>
<dbReference type="Proteomes" id="UP000652761">
    <property type="component" value="Unassembled WGS sequence"/>
</dbReference>
<feature type="compositionally biased region" description="Basic and acidic residues" evidence="1">
    <location>
        <begin position="197"/>
        <end position="211"/>
    </location>
</feature>
<dbReference type="AlphaFoldDB" id="A0A843V7N9"/>
<feature type="compositionally biased region" description="Polar residues" evidence="1">
    <location>
        <begin position="180"/>
        <end position="192"/>
    </location>
</feature>
<protein>
    <submittedName>
        <fullName evidence="2">Uncharacterized protein</fullName>
    </submittedName>
</protein>
<evidence type="ECO:0000313" key="3">
    <source>
        <dbReference type="Proteomes" id="UP000652761"/>
    </source>
</evidence>
<reference evidence="2" key="1">
    <citation type="submission" date="2017-07" db="EMBL/GenBank/DDBJ databases">
        <title>Taro Niue Genome Assembly and Annotation.</title>
        <authorList>
            <person name="Atibalentja N."/>
            <person name="Keating K."/>
            <person name="Fields C.J."/>
        </authorList>
    </citation>
    <scope>NUCLEOTIDE SEQUENCE</scope>
    <source>
        <strain evidence="2">Niue_2</strain>
        <tissue evidence="2">Leaf</tissue>
    </source>
</reference>
<accession>A0A843V7N9</accession>
<keyword evidence="3" id="KW-1185">Reference proteome</keyword>
<comment type="caution">
    <text evidence="2">The sequence shown here is derived from an EMBL/GenBank/DDBJ whole genome shotgun (WGS) entry which is preliminary data.</text>
</comment>
<evidence type="ECO:0000313" key="2">
    <source>
        <dbReference type="EMBL" id="MQL88693.1"/>
    </source>
</evidence>
<feature type="region of interest" description="Disordered" evidence="1">
    <location>
        <begin position="120"/>
        <end position="211"/>
    </location>
</feature>
<name>A0A843V7N9_COLES</name>
<gene>
    <name evidence="2" type="ORF">Taro_021256</name>
</gene>
<proteinExistence type="predicted"/>
<sequence length="211" mass="24186">MRAWEAVEGGIGTTRMERWREAQRWRLADAGRTEGSRGSMKNIWQVARLEQVRTAMEIALPLEDLAEAARKSRCRDCDEEVSSKGIRRWRWASLARKQKQPRNSECDAVIPKSQVHFTNLEGEGSRPFSSSLRETKRQQMERRRRGLHRTVDDGLGRGFVGEGEGEAARTVDRRRRITGPSVSLLSENWNGNTDGGEIEREKGRKALLRDR</sequence>